<feature type="chain" id="PRO_5036929630" description="Lipoprotein" evidence="1">
    <location>
        <begin position="22"/>
        <end position="166"/>
    </location>
</feature>
<gene>
    <name evidence="2" type="ORF">IC612_09560</name>
</gene>
<reference evidence="2" key="1">
    <citation type="submission" date="2020-11" db="EMBL/GenBank/DDBJ databases">
        <title>Genome seq and assembly of Planobacterium sp.</title>
        <authorList>
            <person name="Chhetri G."/>
        </authorList>
    </citation>
    <scope>NUCLEOTIDE SEQUENCE</scope>
    <source>
        <strain evidence="2">GCR5</strain>
    </source>
</reference>
<name>A0A931EAE3_9FLAO</name>
<proteinExistence type="predicted"/>
<dbReference type="PROSITE" id="PS51257">
    <property type="entry name" value="PROKAR_LIPOPROTEIN"/>
    <property type="match status" value="1"/>
</dbReference>
<accession>A0A931EAE3</accession>
<organism evidence="2 3">
    <name type="scientific">Planobacterium oryzisoli</name>
    <dbReference type="NCBI Taxonomy" id="2771435"/>
    <lineage>
        <taxon>Bacteria</taxon>
        <taxon>Pseudomonadati</taxon>
        <taxon>Bacteroidota</taxon>
        <taxon>Flavobacteriia</taxon>
        <taxon>Flavobacteriales</taxon>
        <taxon>Weeksellaceae</taxon>
        <taxon>Chryseobacterium group</taxon>
        <taxon>Chryseobacterium</taxon>
    </lineage>
</organism>
<dbReference type="RefSeq" id="WP_194739968.1">
    <property type="nucleotide sequence ID" value="NZ_JADKYY010000014.1"/>
</dbReference>
<evidence type="ECO:0000256" key="1">
    <source>
        <dbReference type="SAM" id="SignalP"/>
    </source>
</evidence>
<dbReference type="EMBL" id="JADKYY010000014">
    <property type="protein sequence ID" value="MBF5028042.1"/>
    <property type="molecule type" value="Genomic_DNA"/>
</dbReference>
<comment type="caution">
    <text evidence="2">The sequence shown here is derived from an EMBL/GenBank/DDBJ whole genome shotgun (WGS) entry which is preliminary data.</text>
</comment>
<evidence type="ECO:0008006" key="4">
    <source>
        <dbReference type="Google" id="ProtNLM"/>
    </source>
</evidence>
<dbReference type="AlphaFoldDB" id="A0A931EAE3"/>
<dbReference type="Proteomes" id="UP000694480">
    <property type="component" value="Unassembled WGS sequence"/>
</dbReference>
<protein>
    <recommendedName>
        <fullName evidence="4">Lipoprotein</fullName>
    </recommendedName>
</protein>
<evidence type="ECO:0000313" key="3">
    <source>
        <dbReference type="Proteomes" id="UP000694480"/>
    </source>
</evidence>
<keyword evidence="1" id="KW-0732">Signal</keyword>
<keyword evidence="3" id="KW-1185">Reference proteome</keyword>
<evidence type="ECO:0000313" key="2">
    <source>
        <dbReference type="EMBL" id="MBF5028042.1"/>
    </source>
</evidence>
<sequence length="166" mass="17459">MKNLTFIFVAAATLTSCSTVSSVLQNNLPFNSNFVVTQGSPAQTQLSAVGTGASLNQIVGVSNNVKEIRPSTATVSVTSGAQGMGVFKSVHVYLTSGQKEILIASRDQIADNIGTSLSLDVRSQIVDDVMKSGSSIQQRVVYVLKSAPTTDMNVKSSITFTSLPIQ</sequence>
<feature type="signal peptide" evidence="1">
    <location>
        <begin position="1"/>
        <end position="21"/>
    </location>
</feature>